<dbReference type="Proteomes" id="UP000632535">
    <property type="component" value="Unassembled WGS sequence"/>
</dbReference>
<evidence type="ECO:0000256" key="7">
    <source>
        <dbReference type="SAM" id="MobiDB-lite"/>
    </source>
</evidence>
<dbReference type="InterPro" id="IPR011014">
    <property type="entry name" value="MscS_channel_TM-2"/>
</dbReference>
<comment type="similarity">
    <text evidence="2">Belongs to the MscS (TC 1.A.23) family.</text>
</comment>
<dbReference type="Gene3D" id="1.10.287.1260">
    <property type="match status" value="1"/>
</dbReference>
<dbReference type="InterPro" id="IPR011066">
    <property type="entry name" value="MscS_channel_C_sf"/>
</dbReference>
<comment type="subcellular location">
    <subcellularLocation>
        <location evidence="1">Cell membrane</location>
        <topology evidence="1">Multi-pass membrane protein</topology>
    </subcellularLocation>
</comment>
<dbReference type="InterPro" id="IPR045276">
    <property type="entry name" value="YbiO_bact"/>
</dbReference>
<evidence type="ECO:0000259" key="10">
    <source>
        <dbReference type="Pfam" id="PF21088"/>
    </source>
</evidence>
<feature type="transmembrane region" description="Helical" evidence="8">
    <location>
        <begin position="147"/>
        <end position="169"/>
    </location>
</feature>
<dbReference type="InterPro" id="IPR049142">
    <property type="entry name" value="MS_channel_1st"/>
</dbReference>
<protein>
    <submittedName>
        <fullName evidence="11">Mechanosensitive ion channel protein MscS</fullName>
    </submittedName>
</protein>
<keyword evidence="6 8" id="KW-0472">Membrane</keyword>
<evidence type="ECO:0000256" key="6">
    <source>
        <dbReference type="ARBA" id="ARBA00023136"/>
    </source>
</evidence>
<evidence type="ECO:0000256" key="5">
    <source>
        <dbReference type="ARBA" id="ARBA00022989"/>
    </source>
</evidence>
<sequence length="337" mass="36310">MNAPTSAPSPEPSHSPSTVPETVEAAGASFWEWFSGWPLHILLILVVGIVVLVLLRRVIGHVTERIATGKGTTTTDRPRSETPSSPWRAYFRRAPLVEDAIAMANPLANQRRAQRSRTVGSVLRSTANVVVGTIMILMVLQEIGVNIAPLVASAGVVGVALGFGAQSLVKDFISGILLLVEDQFGVGDYVNLGMGAEGTVEEVQLRITQVRGLDGTLWYVRNGEILSAGNFTQQWSRAIAEVRVPVDADLGVVRAALGRAADSVREDPEVSHLLLEAPWVRGVDAVTDFSASFTLLAQVRPGEQWEVSRRLRQASQAELREAGVLLREDVAEAARGE</sequence>
<dbReference type="InterPro" id="IPR006685">
    <property type="entry name" value="MscS_channel_2nd"/>
</dbReference>
<dbReference type="Pfam" id="PF00924">
    <property type="entry name" value="MS_channel_2nd"/>
    <property type="match status" value="1"/>
</dbReference>
<comment type="caution">
    <text evidence="11">The sequence shown here is derived from an EMBL/GenBank/DDBJ whole genome shotgun (WGS) entry which is preliminary data.</text>
</comment>
<keyword evidence="5 8" id="KW-1133">Transmembrane helix</keyword>
<keyword evidence="12" id="KW-1185">Reference proteome</keyword>
<dbReference type="InterPro" id="IPR023408">
    <property type="entry name" value="MscS_beta-dom_sf"/>
</dbReference>
<dbReference type="PANTHER" id="PTHR30460">
    <property type="entry name" value="MODERATE CONDUCTANCE MECHANOSENSITIVE CHANNEL YBIO"/>
    <property type="match status" value="1"/>
</dbReference>
<organism evidence="11 12">
    <name type="scientific">Isoptericola cucumis</name>
    <dbReference type="NCBI Taxonomy" id="1776856"/>
    <lineage>
        <taxon>Bacteria</taxon>
        <taxon>Bacillati</taxon>
        <taxon>Actinomycetota</taxon>
        <taxon>Actinomycetes</taxon>
        <taxon>Micrococcales</taxon>
        <taxon>Promicromonosporaceae</taxon>
        <taxon>Isoptericola</taxon>
    </lineage>
</organism>
<keyword evidence="3" id="KW-1003">Cell membrane</keyword>
<evidence type="ECO:0000256" key="4">
    <source>
        <dbReference type="ARBA" id="ARBA00022692"/>
    </source>
</evidence>
<feature type="domain" description="Mechanosensitive ion channel transmembrane helices 2/3" evidence="10">
    <location>
        <begin position="128"/>
        <end position="166"/>
    </location>
</feature>
<evidence type="ECO:0000259" key="9">
    <source>
        <dbReference type="Pfam" id="PF00924"/>
    </source>
</evidence>
<evidence type="ECO:0000256" key="2">
    <source>
        <dbReference type="ARBA" id="ARBA00008017"/>
    </source>
</evidence>
<dbReference type="PANTHER" id="PTHR30460:SF0">
    <property type="entry name" value="MODERATE CONDUCTANCE MECHANOSENSITIVE CHANNEL YBIO"/>
    <property type="match status" value="1"/>
</dbReference>
<gene>
    <name evidence="11" type="ORF">GCM10007368_16450</name>
</gene>
<accession>A0ABQ2B7X8</accession>
<evidence type="ECO:0000256" key="3">
    <source>
        <dbReference type="ARBA" id="ARBA00022475"/>
    </source>
</evidence>
<feature type="region of interest" description="Disordered" evidence="7">
    <location>
        <begin position="1"/>
        <end position="20"/>
    </location>
</feature>
<evidence type="ECO:0000313" key="11">
    <source>
        <dbReference type="EMBL" id="GGI07497.1"/>
    </source>
</evidence>
<evidence type="ECO:0000313" key="12">
    <source>
        <dbReference type="Proteomes" id="UP000632535"/>
    </source>
</evidence>
<proteinExistence type="inferred from homology"/>
<keyword evidence="4 8" id="KW-0812">Transmembrane</keyword>
<dbReference type="Pfam" id="PF21088">
    <property type="entry name" value="MS_channel_1st"/>
    <property type="match status" value="1"/>
</dbReference>
<dbReference type="EMBL" id="BMDG01000005">
    <property type="protein sequence ID" value="GGI07497.1"/>
    <property type="molecule type" value="Genomic_DNA"/>
</dbReference>
<name>A0ABQ2B7X8_9MICO</name>
<dbReference type="SUPFAM" id="SSF82689">
    <property type="entry name" value="Mechanosensitive channel protein MscS (YggB), C-terminal domain"/>
    <property type="match status" value="1"/>
</dbReference>
<feature type="domain" description="Mechanosensitive ion channel MscS" evidence="9">
    <location>
        <begin position="168"/>
        <end position="228"/>
    </location>
</feature>
<dbReference type="RefSeq" id="WP_188523215.1">
    <property type="nucleotide sequence ID" value="NZ_BMDG01000005.1"/>
</dbReference>
<evidence type="ECO:0000256" key="1">
    <source>
        <dbReference type="ARBA" id="ARBA00004651"/>
    </source>
</evidence>
<feature type="transmembrane region" description="Helical" evidence="8">
    <location>
        <begin position="37"/>
        <end position="55"/>
    </location>
</feature>
<reference evidence="12" key="1">
    <citation type="journal article" date="2019" name="Int. J. Syst. Evol. Microbiol.">
        <title>The Global Catalogue of Microorganisms (GCM) 10K type strain sequencing project: providing services to taxonomists for standard genome sequencing and annotation.</title>
        <authorList>
            <consortium name="The Broad Institute Genomics Platform"/>
            <consortium name="The Broad Institute Genome Sequencing Center for Infectious Disease"/>
            <person name="Wu L."/>
            <person name="Ma J."/>
        </authorList>
    </citation>
    <scope>NUCLEOTIDE SEQUENCE [LARGE SCALE GENOMIC DNA]</scope>
    <source>
        <strain evidence="12">CCM 8653</strain>
    </source>
</reference>
<dbReference type="SUPFAM" id="SSF82861">
    <property type="entry name" value="Mechanosensitive channel protein MscS (YggB), transmembrane region"/>
    <property type="match status" value="1"/>
</dbReference>
<dbReference type="Gene3D" id="2.30.30.60">
    <property type="match status" value="1"/>
</dbReference>
<dbReference type="SUPFAM" id="SSF50182">
    <property type="entry name" value="Sm-like ribonucleoproteins"/>
    <property type="match status" value="1"/>
</dbReference>
<feature type="transmembrane region" description="Helical" evidence="8">
    <location>
        <begin position="121"/>
        <end position="141"/>
    </location>
</feature>
<dbReference type="InterPro" id="IPR010920">
    <property type="entry name" value="LSM_dom_sf"/>
</dbReference>
<dbReference type="Gene3D" id="3.30.70.100">
    <property type="match status" value="1"/>
</dbReference>
<evidence type="ECO:0000256" key="8">
    <source>
        <dbReference type="SAM" id="Phobius"/>
    </source>
</evidence>